<dbReference type="Proteomes" id="UP000263993">
    <property type="component" value="Unassembled WGS sequence"/>
</dbReference>
<proteinExistence type="predicted"/>
<dbReference type="Gene3D" id="2.60.120.580">
    <property type="entry name" value="Acetamidase/Formamidase-like domains"/>
    <property type="match status" value="2"/>
</dbReference>
<dbReference type="EMBL" id="QRGO01000002">
    <property type="protein sequence ID" value="RDV02101.1"/>
    <property type="molecule type" value="Genomic_DNA"/>
</dbReference>
<dbReference type="GO" id="GO:0016811">
    <property type="term" value="F:hydrolase activity, acting on carbon-nitrogen (but not peptide) bonds, in linear amides"/>
    <property type="evidence" value="ECO:0007669"/>
    <property type="project" value="InterPro"/>
</dbReference>
<keyword evidence="2" id="KW-1185">Reference proteome</keyword>
<dbReference type="PANTHER" id="PTHR31891:SF1">
    <property type="entry name" value="FORMAMIDASE C869.04-RELATED"/>
    <property type="match status" value="1"/>
</dbReference>
<name>A0A371B3R3_9BRAD</name>
<dbReference type="RefSeq" id="WP_115518222.1">
    <property type="nucleotide sequence ID" value="NZ_QRGO01000002.1"/>
</dbReference>
<comment type="caution">
    <text evidence="1">The sequence shown here is derived from an EMBL/GenBank/DDBJ whole genome shotgun (WGS) entry which is preliminary data.</text>
</comment>
<sequence length="315" mass="33615">MSRHHSLRGDVGTVHRGVFDASIKPVLRIESGDTVEVTTLSANDENLPPEGSGFALTPEHRRVLTQVPRGIGAHFMSGPIEVAGAVPGDELVIEILELGFAQPWGWNMIKPGLGALPNDFDKIRTIFVPIDEARGIVTMPWGLELKVAPFFGVMGVAPKPGDGACISNIPRSFGGNMDNKNLGVGATLHLPVFNNGGLLSVGDGHAVQGDGEVCVTAIETALRGKLRVSLLKQTGIDHPWAQTPTHIITMGFNEDLDLAAEFALRAMIRKIGEINGLSREDAFSLISVAGDCCVTQLVNVAKGVHVMMAKELLKR</sequence>
<evidence type="ECO:0000313" key="1">
    <source>
        <dbReference type="EMBL" id="RDV02101.1"/>
    </source>
</evidence>
<accession>A0A371B3R3</accession>
<organism evidence="1 2">
    <name type="scientific">Undibacter mobilis</name>
    <dbReference type="NCBI Taxonomy" id="2292256"/>
    <lineage>
        <taxon>Bacteria</taxon>
        <taxon>Pseudomonadati</taxon>
        <taxon>Pseudomonadota</taxon>
        <taxon>Alphaproteobacteria</taxon>
        <taxon>Hyphomicrobiales</taxon>
        <taxon>Nitrobacteraceae</taxon>
        <taxon>Undibacter</taxon>
    </lineage>
</organism>
<dbReference type="InterPro" id="IPR004304">
    <property type="entry name" value="FmdA_AmdA"/>
</dbReference>
<dbReference type="PANTHER" id="PTHR31891">
    <property type="entry name" value="FORMAMIDASE C869.04-RELATED"/>
    <property type="match status" value="1"/>
</dbReference>
<protein>
    <submittedName>
        <fullName evidence="1">Amidase</fullName>
    </submittedName>
</protein>
<dbReference type="Gene3D" id="3.10.28.20">
    <property type="entry name" value="Acetamidase/Formamidase-like domains"/>
    <property type="match status" value="1"/>
</dbReference>
<dbReference type="AlphaFoldDB" id="A0A371B3R3"/>
<dbReference type="Pfam" id="PF03069">
    <property type="entry name" value="FmdA_AmdA"/>
    <property type="match status" value="2"/>
</dbReference>
<dbReference type="OrthoDB" id="9785236at2"/>
<gene>
    <name evidence="1" type="ORF">DXH78_16000</name>
</gene>
<dbReference type="SUPFAM" id="SSF141130">
    <property type="entry name" value="Acetamidase/Formamidase-like"/>
    <property type="match status" value="1"/>
</dbReference>
<evidence type="ECO:0000313" key="2">
    <source>
        <dbReference type="Proteomes" id="UP000263993"/>
    </source>
</evidence>
<reference evidence="2" key="1">
    <citation type="submission" date="2018-08" db="EMBL/GenBank/DDBJ databases">
        <authorList>
            <person name="Kim S.-J."/>
            <person name="Jung G.-Y."/>
        </authorList>
    </citation>
    <scope>NUCLEOTIDE SEQUENCE [LARGE SCALE GENOMIC DNA]</scope>
    <source>
        <strain evidence="2">GY_H</strain>
    </source>
</reference>